<proteinExistence type="inferred from homology"/>
<name>A0AB34HQS7_ESCRO</name>
<dbReference type="GO" id="GO:0005634">
    <property type="term" value="C:nucleus"/>
    <property type="evidence" value="ECO:0007669"/>
    <property type="project" value="TreeGrafter"/>
</dbReference>
<dbReference type="GO" id="GO:0000922">
    <property type="term" value="C:spindle pole"/>
    <property type="evidence" value="ECO:0007669"/>
    <property type="project" value="UniProtKB-SubCell"/>
</dbReference>
<sequence length="133" mass="15027">MASRPKRRAVDSGSPVPRDEDEDDELEDEDEDNEDSDEEEDEDDEVVNEEVNIEFEAYSISDNDYDGIKKLLQQLFLKAPVNTAELTDLLIQQNHIGSVIKAFGASPQPPPFVFPHRQLPWKCSAVKPGRPFA</sequence>
<evidence type="ECO:0000313" key="4">
    <source>
        <dbReference type="EMBL" id="KAJ8794041.1"/>
    </source>
</evidence>
<dbReference type="Pfam" id="PF13862">
    <property type="entry name" value="BCCIP"/>
    <property type="match status" value="1"/>
</dbReference>
<protein>
    <recommendedName>
        <fullName evidence="6">BRCA2 and CDKN1A-interacting protein</fullName>
    </recommendedName>
</protein>
<comment type="caution">
    <text evidence="4">The sequence shown here is derived from an EMBL/GenBank/DDBJ whole genome shotgun (WGS) entry which is preliminary data.</text>
</comment>
<feature type="region of interest" description="Disordered" evidence="3">
    <location>
        <begin position="1"/>
        <end position="48"/>
    </location>
</feature>
<accession>A0AB34HQS7</accession>
<feature type="compositionally biased region" description="Acidic residues" evidence="3">
    <location>
        <begin position="19"/>
        <end position="48"/>
    </location>
</feature>
<comment type="similarity">
    <text evidence="2">Belongs to the BCP1 family.</text>
</comment>
<dbReference type="AlphaFoldDB" id="A0AB34HQS7"/>
<evidence type="ECO:0008006" key="6">
    <source>
        <dbReference type="Google" id="ProtNLM"/>
    </source>
</evidence>
<comment type="subcellular location">
    <subcellularLocation>
        <location evidence="1">Cytoplasm</location>
        <location evidence="1">Cytoskeleton</location>
        <location evidence="1">Spindle pole</location>
    </subcellularLocation>
</comment>
<gene>
    <name evidence="4" type="ORF">J1605_003451</name>
</gene>
<evidence type="ECO:0000313" key="5">
    <source>
        <dbReference type="Proteomes" id="UP001159641"/>
    </source>
</evidence>
<dbReference type="EMBL" id="JAIQCJ010000892">
    <property type="protein sequence ID" value="KAJ8794041.1"/>
    <property type="molecule type" value="Genomic_DNA"/>
</dbReference>
<dbReference type="PANTHER" id="PTHR13261">
    <property type="entry name" value="BRCA2 AND CDKN1A INTERACTING PROTEIN"/>
    <property type="match status" value="1"/>
</dbReference>
<organism evidence="4 5">
    <name type="scientific">Eschrichtius robustus</name>
    <name type="common">California gray whale</name>
    <name type="synonym">Eschrichtius gibbosus</name>
    <dbReference type="NCBI Taxonomy" id="9764"/>
    <lineage>
        <taxon>Eukaryota</taxon>
        <taxon>Metazoa</taxon>
        <taxon>Chordata</taxon>
        <taxon>Craniata</taxon>
        <taxon>Vertebrata</taxon>
        <taxon>Euteleostomi</taxon>
        <taxon>Mammalia</taxon>
        <taxon>Eutheria</taxon>
        <taxon>Laurasiatheria</taxon>
        <taxon>Artiodactyla</taxon>
        <taxon>Whippomorpha</taxon>
        <taxon>Cetacea</taxon>
        <taxon>Mysticeti</taxon>
        <taxon>Eschrichtiidae</taxon>
        <taxon>Eschrichtius</taxon>
    </lineage>
</organism>
<dbReference type="PANTHER" id="PTHR13261:SF0">
    <property type="entry name" value="BRCA2 AND CDKN1A-INTERACTING PROTEIN"/>
    <property type="match status" value="1"/>
</dbReference>
<dbReference type="InterPro" id="IPR025602">
    <property type="entry name" value="BCP1_family"/>
</dbReference>
<reference evidence="4 5" key="1">
    <citation type="submission" date="2022-11" db="EMBL/GenBank/DDBJ databases">
        <title>Whole genome sequence of Eschrichtius robustus ER-17-0199.</title>
        <authorList>
            <person name="Bruniche-Olsen A."/>
            <person name="Black A.N."/>
            <person name="Fields C.J."/>
            <person name="Walden K."/>
            <person name="Dewoody J.A."/>
        </authorList>
    </citation>
    <scope>NUCLEOTIDE SEQUENCE [LARGE SCALE GENOMIC DNA]</scope>
    <source>
        <strain evidence="4">ER-17-0199</strain>
        <tissue evidence="4">Blubber</tissue>
    </source>
</reference>
<keyword evidence="5" id="KW-1185">Reference proteome</keyword>
<evidence type="ECO:0000256" key="3">
    <source>
        <dbReference type="SAM" id="MobiDB-lite"/>
    </source>
</evidence>
<evidence type="ECO:0000256" key="2">
    <source>
        <dbReference type="ARBA" id="ARBA00006781"/>
    </source>
</evidence>
<evidence type="ECO:0000256" key="1">
    <source>
        <dbReference type="ARBA" id="ARBA00004647"/>
    </source>
</evidence>
<dbReference type="Proteomes" id="UP001159641">
    <property type="component" value="Unassembled WGS sequence"/>
</dbReference>